<evidence type="ECO:0000259" key="1">
    <source>
        <dbReference type="SMART" id="SM00849"/>
    </source>
</evidence>
<dbReference type="PANTHER" id="PTHR42951:SF9">
    <property type="entry name" value="METAL-DEPENDENT HYDROLASE"/>
    <property type="match status" value="1"/>
</dbReference>
<dbReference type="EMBL" id="CP104213">
    <property type="protein sequence ID" value="UWX62864.1"/>
    <property type="molecule type" value="Genomic_DNA"/>
</dbReference>
<evidence type="ECO:0000313" key="2">
    <source>
        <dbReference type="EMBL" id="UWX62864.1"/>
    </source>
</evidence>
<dbReference type="InterPro" id="IPR050855">
    <property type="entry name" value="NDM-1-like"/>
</dbReference>
<dbReference type="PANTHER" id="PTHR42951">
    <property type="entry name" value="METALLO-BETA-LACTAMASE DOMAIN-CONTAINING"/>
    <property type="match status" value="1"/>
</dbReference>
<dbReference type="Pfam" id="PF00753">
    <property type="entry name" value="Lactamase_B"/>
    <property type="match status" value="1"/>
</dbReference>
<gene>
    <name evidence="2" type="ORF">N0D28_08780</name>
</gene>
<accession>A0ABY5YCS5</accession>
<dbReference type="InterPro" id="IPR001279">
    <property type="entry name" value="Metallo-B-lactamas"/>
</dbReference>
<organism evidence="2 3">
    <name type="scientific">Deinococcus rubellus</name>
    <dbReference type="NCBI Taxonomy" id="1889240"/>
    <lineage>
        <taxon>Bacteria</taxon>
        <taxon>Thermotogati</taxon>
        <taxon>Deinococcota</taxon>
        <taxon>Deinococci</taxon>
        <taxon>Deinococcales</taxon>
        <taxon>Deinococcaceae</taxon>
        <taxon>Deinococcus</taxon>
    </lineage>
</organism>
<dbReference type="RefSeq" id="WP_260559158.1">
    <property type="nucleotide sequence ID" value="NZ_BAABEC010000071.1"/>
</dbReference>
<evidence type="ECO:0000313" key="3">
    <source>
        <dbReference type="Proteomes" id="UP001060261"/>
    </source>
</evidence>
<sequence>MPLTQHGSHLFCLARFGVVNSYFVRDDDGLTLIDANLPGSEMAILKAAGQIGLPIIRIALTHAHGDHIGSLDALHAALPNAEVSISARDARLLAGDLSLDAGEGNNKLKGDLRGARTRPDRLLQGGDRVGSLWAVAAPGHTPGQLAFHDQRDGTVIAGDAFQVAGGLAVAGQLRPLFPFPALATWDAHLAAESAARLTELNPSRLAVGHGRVLEQPAEAMRKVVREAQRHAPKLAQ</sequence>
<name>A0ABY5YCS5_9DEIO</name>
<dbReference type="SUPFAM" id="SSF56281">
    <property type="entry name" value="Metallo-hydrolase/oxidoreductase"/>
    <property type="match status" value="1"/>
</dbReference>
<protein>
    <submittedName>
        <fullName evidence="2">MBL fold metallo-hydrolase</fullName>
    </submittedName>
</protein>
<keyword evidence="3" id="KW-1185">Reference proteome</keyword>
<proteinExistence type="predicted"/>
<reference evidence="2" key="1">
    <citation type="submission" date="2022-09" db="EMBL/GenBank/DDBJ databases">
        <title>genome sequence of Deinococcus rubellus.</title>
        <authorList>
            <person name="Srinivasan S."/>
        </authorList>
    </citation>
    <scope>NUCLEOTIDE SEQUENCE</scope>
    <source>
        <strain evidence="2">Ant6</strain>
    </source>
</reference>
<dbReference type="Gene3D" id="3.60.15.10">
    <property type="entry name" value="Ribonuclease Z/Hydroxyacylglutathione hydrolase-like"/>
    <property type="match status" value="1"/>
</dbReference>
<dbReference type="CDD" id="cd07721">
    <property type="entry name" value="yflN-like_MBL-fold"/>
    <property type="match status" value="1"/>
</dbReference>
<dbReference type="Proteomes" id="UP001060261">
    <property type="component" value="Chromosome"/>
</dbReference>
<dbReference type="SMART" id="SM00849">
    <property type="entry name" value="Lactamase_B"/>
    <property type="match status" value="1"/>
</dbReference>
<feature type="domain" description="Metallo-beta-lactamase" evidence="1">
    <location>
        <begin position="18"/>
        <end position="209"/>
    </location>
</feature>
<dbReference type="InterPro" id="IPR036866">
    <property type="entry name" value="RibonucZ/Hydroxyglut_hydro"/>
</dbReference>